<sequence length="371" mass="41143">MKGALSSWSGIPVELAGLVVHHLHAHVDRVRFAAVCKQWRSAAQQVALPPPLPLQALKDGSGTFYSMPRGEPLRFPGCDDDIVTASGNWLVYNRLHCLLLVDPFCGATMTLPSPPIIYCPYNSDDGDEVDYSTIFVLVKLIVCSPHLIAALFQDGSAFWVALSRPGASSWSVARKLPMWIFDIAFYKEKLYAVSGWQDLLALDISVDDNNGDPQVAQVRKVIDGCCITIDVYSLEVLYLIESRGSLLMVRRRIFDGHIHDKGQIHTFDEQSEPELVVFEADVGQARWAKVMTLGDDQALFLGTCSRAVCMPESHSQEKRVWLLDDYKKDGSTINSSYGSNVPIRKFSCPLPKISWKGHIGCAGAVWLFPSN</sequence>
<evidence type="ECO:0000313" key="3">
    <source>
        <dbReference type="Proteomes" id="UP001497457"/>
    </source>
</evidence>
<gene>
    <name evidence="2" type="ORF">URODEC1_LOCUS55461</name>
</gene>
<name>A0ABC9AKJ2_9POAL</name>
<dbReference type="AlphaFoldDB" id="A0ABC9AKJ2"/>
<proteinExistence type="predicted"/>
<dbReference type="EMBL" id="OZ075131">
    <property type="protein sequence ID" value="CAL4980000.1"/>
    <property type="molecule type" value="Genomic_DNA"/>
</dbReference>
<dbReference type="Gene3D" id="1.20.1280.50">
    <property type="match status" value="1"/>
</dbReference>
<accession>A0ABC9AKJ2</accession>
<dbReference type="SUPFAM" id="SSF81383">
    <property type="entry name" value="F-box domain"/>
    <property type="match status" value="1"/>
</dbReference>
<dbReference type="InterPro" id="IPR005174">
    <property type="entry name" value="KIB1-4_b-propeller"/>
</dbReference>
<keyword evidence="3" id="KW-1185">Reference proteome</keyword>
<evidence type="ECO:0000313" key="2">
    <source>
        <dbReference type="EMBL" id="CAL4980000.1"/>
    </source>
</evidence>
<reference evidence="3" key="1">
    <citation type="submission" date="2024-06" db="EMBL/GenBank/DDBJ databases">
        <authorList>
            <person name="Ryan C."/>
        </authorList>
    </citation>
    <scope>NUCLEOTIDE SEQUENCE [LARGE SCALE GENOMIC DNA]</scope>
</reference>
<reference evidence="2 3" key="2">
    <citation type="submission" date="2024-10" db="EMBL/GenBank/DDBJ databases">
        <authorList>
            <person name="Ryan C."/>
        </authorList>
    </citation>
    <scope>NUCLEOTIDE SEQUENCE [LARGE SCALE GENOMIC DNA]</scope>
</reference>
<feature type="domain" description="KIB1-4 beta-propeller" evidence="1">
    <location>
        <begin position="65"/>
        <end position="323"/>
    </location>
</feature>
<dbReference type="PANTHER" id="PTHR33110:SF103">
    <property type="entry name" value="F-BOX DOMAIN-CONTAINING PROTEIN"/>
    <property type="match status" value="1"/>
</dbReference>
<dbReference type="InterPro" id="IPR036047">
    <property type="entry name" value="F-box-like_dom_sf"/>
</dbReference>
<dbReference type="PANTHER" id="PTHR33110">
    <property type="entry name" value="F-BOX/KELCH-REPEAT PROTEIN-RELATED"/>
    <property type="match status" value="1"/>
</dbReference>
<organism evidence="2 3">
    <name type="scientific">Urochloa decumbens</name>
    <dbReference type="NCBI Taxonomy" id="240449"/>
    <lineage>
        <taxon>Eukaryota</taxon>
        <taxon>Viridiplantae</taxon>
        <taxon>Streptophyta</taxon>
        <taxon>Embryophyta</taxon>
        <taxon>Tracheophyta</taxon>
        <taxon>Spermatophyta</taxon>
        <taxon>Magnoliopsida</taxon>
        <taxon>Liliopsida</taxon>
        <taxon>Poales</taxon>
        <taxon>Poaceae</taxon>
        <taxon>PACMAD clade</taxon>
        <taxon>Panicoideae</taxon>
        <taxon>Panicodae</taxon>
        <taxon>Paniceae</taxon>
        <taxon>Melinidinae</taxon>
        <taxon>Urochloa</taxon>
    </lineage>
</organism>
<protein>
    <recommendedName>
        <fullName evidence="1">KIB1-4 beta-propeller domain-containing protein</fullName>
    </recommendedName>
</protein>
<evidence type="ECO:0000259" key="1">
    <source>
        <dbReference type="Pfam" id="PF03478"/>
    </source>
</evidence>
<dbReference type="Proteomes" id="UP001497457">
    <property type="component" value="Chromosome 21rd"/>
</dbReference>
<dbReference type="Pfam" id="PF03478">
    <property type="entry name" value="Beta-prop_KIB1-4"/>
    <property type="match status" value="1"/>
</dbReference>
<dbReference type="CDD" id="cd09917">
    <property type="entry name" value="F-box_SF"/>
    <property type="match status" value="1"/>
</dbReference>